<evidence type="ECO:0000313" key="2">
    <source>
        <dbReference type="Proteomes" id="UP000324800"/>
    </source>
</evidence>
<dbReference type="EMBL" id="SNRW01047226">
    <property type="protein sequence ID" value="KAA6315889.1"/>
    <property type="molecule type" value="Genomic_DNA"/>
</dbReference>
<gene>
    <name evidence="1" type="ORF">EZS28_055344</name>
</gene>
<name>A0A5J4Q471_9EUKA</name>
<evidence type="ECO:0000313" key="1">
    <source>
        <dbReference type="EMBL" id="KAA6315889.1"/>
    </source>
</evidence>
<evidence type="ECO:0008006" key="3">
    <source>
        <dbReference type="Google" id="ProtNLM"/>
    </source>
</evidence>
<sequence length="54" mass="6113">MRKTEQLDGPPLVVQVEVWGIAQPVEVNVTSNTTVKMIKQKVVLLLDSQYTLFK</sequence>
<accession>A0A5J4Q471</accession>
<reference evidence="1 2" key="1">
    <citation type="submission" date="2019-03" db="EMBL/GenBank/DDBJ databases">
        <title>Single cell metagenomics reveals metabolic interactions within the superorganism composed of flagellate Streblomastix strix and complex community of Bacteroidetes bacteria on its surface.</title>
        <authorList>
            <person name="Treitli S.C."/>
            <person name="Kolisko M."/>
            <person name="Husnik F."/>
            <person name="Keeling P."/>
            <person name="Hampl V."/>
        </authorList>
    </citation>
    <scope>NUCLEOTIDE SEQUENCE [LARGE SCALE GENOMIC DNA]</scope>
    <source>
        <strain evidence="1">ST1C</strain>
    </source>
</reference>
<dbReference type="Proteomes" id="UP000324800">
    <property type="component" value="Unassembled WGS sequence"/>
</dbReference>
<organism evidence="1 2">
    <name type="scientific">Streblomastix strix</name>
    <dbReference type="NCBI Taxonomy" id="222440"/>
    <lineage>
        <taxon>Eukaryota</taxon>
        <taxon>Metamonada</taxon>
        <taxon>Preaxostyla</taxon>
        <taxon>Oxymonadida</taxon>
        <taxon>Streblomastigidae</taxon>
        <taxon>Streblomastix</taxon>
    </lineage>
</organism>
<feature type="non-terminal residue" evidence="1">
    <location>
        <position position="54"/>
    </location>
</feature>
<protein>
    <recommendedName>
        <fullName evidence="3">Ubiquitin-like domain-containing protein</fullName>
    </recommendedName>
</protein>
<comment type="caution">
    <text evidence="1">The sequence shown here is derived from an EMBL/GenBank/DDBJ whole genome shotgun (WGS) entry which is preliminary data.</text>
</comment>
<dbReference type="AlphaFoldDB" id="A0A5J4Q471"/>
<proteinExistence type="predicted"/>